<evidence type="ECO:0000256" key="5">
    <source>
        <dbReference type="ARBA" id="ARBA00022842"/>
    </source>
</evidence>
<dbReference type="GO" id="GO:0008773">
    <property type="term" value="F:[protein-PII] uridylyltransferase activity"/>
    <property type="evidence" value="ECO:0007669"/>
    <property type="project" value="UniProtKB-UniRule"/>
</dbReference>
<dbReference type="InterPro" id="IPR006674">
    <property type="entry name" value="HD_domain"/>
</dbReference>
<dbReference type="SMART" id="SM00471">
    <property type="entry name" value="HDc"/>
    <property type="match status" value="1"/>
</dbReference>
<evidence type="ECO:0000313" key="11">
    <source>
        <dbReference type="EMBL" id="STX38627.1"/>
    </source>
</evidence>
<dbReference type="PIRSF" id="PIRSF006288">
    <property type="entry name" value="PII_uridyltransf"/>
    <property type="match status" value="1"/>
</dbReference>
<feature type="domain" description="ACT" evidence="9">
    <location>
        <begin position="788"/>
        <end position="861"/>
    </location>
</feature>
<keyword evidence="2 8" id="KW-0548">Nucleotidyltransferase</keyword>
<dbReference type="Pfam" id="PF08335">
    <property type="entry name" value="GlnD_UR_UTase"/>
    <property type="match status" value="1"/>
</dbReference>
<dbReference type="SUPFAM" id="SSF109604">
    <property type="entry name" value="HD-domain/PDEase-like"/>
    <property type="match status" value="1"/>
</dbReference>
<evidence type="ECO:0000256" key="3">
    <source>
        <dbReference type="ARBA" id="ARBA00022737"/>
    </source>
</evidence>
<dbReference type="Pfam" id="PF03445">
    <property type="entry name" value="DUF294"/>
    <property type="match status" value="1"/>
</dbReference>
<gene>
    <name evidence="8 11" type="primary">glnD</name>
    <name evidence="11" type="ORF">NCTC11978_01814</name>
</gene>
<comment type="caution">
    <text evidence="8">Lacks conserved residue(s) required for the propagation of feature annotation.</text>
</comment>
<dbReference type="GO" id="GO:0008081">
    <property type="term" value="F:phosphoric diester hydrolase activity"/>
    <property type="evidence" value="ECO:0007669"/>
    <property type="project" value="UniProtKB-UniRule"/>
</dbReference>
<dbReference type="CDD" id="cd04899">
    <property type="entry name" value="ACT_ACR-UUR-like_2"/>
    <property type="match status" value="1"/>
</dbReference>
<keyword evidence="6 8" id="KW-0511">Multifunctional enzyme</keyword>
<comment type="domain">
    <text evidence="8">Has four distinct domains: an N-terminal nucleotidyltransferase (NT) domain responsible for UTase activity, a central HD domain that encodes UR activity, and two C-terminal ACT domains that seem to have a role in glutamine sensing.</text>
</comment>
<organism evidence="11 12">
    <name type="scientific">Legionella feeleii</name>
    <dbReference type="NCBI Taxonomy" id="453"/>
    <lineage>
        <taxon>Bacteria</taxon>
        <taxon>Pseudomonadati</taxon>
        <taxon>Pseudomonadota</taxon>
        <taxon>Gammaproteobacteria</taxon>
        <taxon>Legionellales</taxon>
        <taxon>Legionellaceae</taxon>
        <taxon>Legionella</taxon>
    </lineage>
</organism>
<keyword evidence="4 8" id="KW-0378">Hydrolase</keyword>
<dbReference type="Pfam" id="PF01966">
    <property type="entry name" value="HD"/>
    <property type="match status" value="1"/>
</dbReference>
<evidence type="ECO:0000259" key="10">
    <source>
        <dbReference type="PROSITE" id="PS51831"/>
    </source>
</evidence>
<keyword evidence="3" id="KW-0677">Repeat</keyword>
<dbReference type="HAMAP" id="MF_00277">
    <property type="entry name" value="PII_uridylyl_transf"/>
    <property type="match status" value="1"/>
</dbReference>
<comment type="catalytic activity">
    <reaction evidence="8">
        <text>[protein-PII]-L-tyrosine + UTP = [protein-PII]-uridylyl-L-tyrosine + diphosphate</text>
        <dbReference type="Rhea" id="RHEA:13673"/>
        <dbReference type="Rhea" id="RHEA-COMP:12147"/>
        <dbReference type="Rhea" id="RHEA-COMP:12148"/>
        <dbReference type="ChEBI" id="CHEBI:33019"/>
        <dbReference type="ChEBI" id="CHEBI:46398"/>
        <dbReference type="ChEBI" id="CHEBI:46858"/>
        <dbReference type="ChEBI" id="CHEBI:90602"/>
        <dbReference type="EC" id="2.7.7.59"/>
    </reaction>
</comment>
<dbReference type="Proteomes" id="UP000254033">
    <property type="component" value="Unassembled WGS sequence"/>
</dbReference>
<keyword evidence="5 8" id="KW-0460">Magnesium</keyword>
<reference evidence="11 12" key="1">
    <citation type="submission" date="2018-06" db="EMBL/GenBank/DDBJ databases">
        <authorList>
            <consortium name="Pathogen Informatics"/>
            <person name="Doyle S."/>
        </authorList>
    </citation>
    <scope>NUCLEOTIDE SEQUENCE [LARGE SCALE GENOMIC DNA]</scope>
    <source>
        <strain evidence="11 12">NCTC11978</strain>
    </source>
</reference>
<name>A0A378ITV1_9GAMM</name>
<dbReference type="RefSeq" id="WP_115175330.1">
    <property type="nucleotide sequence ID" value="NZ_UGNY01000001.1"/>
</dbReference>
<dbReference type="Gene3D" id="3.30.460.10">
    <property type="entry name" value="Beta Polymerase, domain 2"/>
    <property type="match status" value="1"/>
</dbReference>
<comment type="catalytic activity">
    <reaction evidence="7">
        <text>guanosine 3',5'-bis(diphosphate) + H2O = GDP + diphosphate + H(+)</text>
        <dbReference type="Rhea" id="RHEA:14253"/>
        <dbReference type="ChEBI" id="CHEBI:15377"/>
        <dbReference type="ChEBI" id="CHEBI:15378"/>
        <dbReference type="ChEBI" id="CHEBI:33019"/>
        <dbReference type="ChEBI" id="CHEBI:58189"/>
        <dbReference type="ChEBI" id="CHEBI:77828"/>
        <dbReference type="EC" id="3.1.7.2"/>
    </reaction>
</comment>
<evidence type="ECO:0000256" key="8">
    <source>
        <dbReference type="HAMAP-Rule" id="MF_00277"/>
    </source>
</evidence>
<evidence type="ECO:0000256" key="6">
    <source>
        <dbReference type="ARBA" id="ARBA00023268"/>
    </source>
</evidence>
<protein>
    <recommendedName>
        <fullName evidence="8">Bifunctional uridylyltransferase/uridylyl-removing enzyme</fullName>
        <shortName evidence="8">UTase/UR</shortName>
    </recommendedName>
    <alternativeName>
        <fullName evidence="8">Bifunctional [protein-PII] modification enzyme</fullName>
    </alternativeName>
    <alternativeName>
        <fullName evidence="8">Bifunctional nitrogen sensor protein</fullName>
    </alternativeName>
    <domain>
        <recommendedName>
            <fullName evidence="8">[Protein-PII] uridylyltransferase</fullName>
            <shortName evidence="8">PII uridylyltransferase</shortName>
            <shortName evidence="8">UTase</shortName>
            <ecNumber evidence="8">2.7.7.59</ecNumber>
        </recommendedName>
    </domain>
    <domain>
        <recommendedName>
            <fullName evidence="8">[Protein-PII]-UMP uridylyl-removing enzyme</fullName>
            <shortName evidence="8">UR</shortName>
            <ecNumber evidence="8">3.1.4.-</ecNumber>
        </recommendedName>
    </domain>
</protein>
<evidence type="ECO:0000256" key="2">
    <source>
        <dbReference type="ARBA" id="ARBA00022695"/>
    </source>
</evidence>
<dbReference type="EMBL" id="UGNY01000001">
    <property type="protein sequence ID" value="STX38627.1"/>
    <property type="molecule type" value="Genomic_DNA"/>
</dbReference>
<comment type="activity regulation">
    <text evidence="8">Uridylyltransferase (UTase) activity is inhibited by glutamine, while glutamine activates uridylyl-removing (UR) activity.</text>
</comment>
<evidence type="ECO:0000259" key="9">
    <source>
        <dbReference type="PROSITE" id="PS51671"/>
    </source>
</evidence>
<dbReference type="PROSITE" id="PS51671">
    <property type="entry name" value="ACT"/>
    <property type="match status" value="2"/>
</dbReference>
<dbReference type="SUPFAM" id="SSF55021">
    <property type="entry name" value="ACT-like"/>
    <property type="match status" value="1"/>
</dbReference>
<dbReference type="CDD" id="cd05401">
    <property type="entry name" value="NT_GlnE_GlnD_like"/>
    <property type="match status" value="1"/>
</dbReference>
<proteinExistence type="inferred from homology"/>
<dbReference type="CDD" id="cd00077">
    <property type="entry name" value="HDc"/>
    <property type="match status" value="1"/>
</dbReference>
<dbReference type="GO" id="GO:0008893">
    <property type="term" value="F:guanosine-3',5'-bis(diphosphate) 3'-diphosphatase activity"/>
    <property type="evidence" value="ECO:0007669"/>
    <property type="project" value="UniProtKB-EC"/>
</dbReference>
<dbReference type="SUPFAM" id="SSF81593">
    <property type="entry name" value="Nucleotidyltransferase substrate binding subunit/domain"/>
    <property type="match status" value="1"/>
</dbReference>
<evidence type="ECO:0000256" key="7">
    <source>
        <dbReference type="ARBA" id="ARBA00047968"/>
    </source>
</evidence>
<feature type="region of interest" description="Uridylyltransferase" evidence="8">
    <location>
        <begin position="1"/>
        <end position="322"/>
    </location>
</feature>
<comment type="function">
    <text evidence="8">Modifies, by uridylylation and deuridylylation, the PII regulatory proteins (GlnB and homologs), in response to the nitrogen status of the cell that GlnD senses through the glutamine level. Under low glutamine levels, catalyzes the conversion of the PII proteins and UTP to PII-UMP and PPi, while under higher glutamine levels, GlnD hydrolyzes PII-UMP to PII and UMP (deuridylylation). Thus, controls uridylylation state and activity of the PII proteins, and plays an important role in the regulation of nitrogen metabolism.</text>
</comment>
<dbReference type="InterPro" id="IPR013546">
    <property type="entry name" value="PII_UdlTrfase/GS_AdlTrfase"/>
</dbReference>
<dbReference type="SUPFAM" id="SSF81301">
    <property type="entry name" value="Nucleotidyltransferase"/>
    <property type="match status" value="1"/>
</dbReference>
<dbReference type="InterPro" id="IPR003607">
    <property type="entry name" value="HD/PDEase_dom"/>
</dbReference>
<dbReference type="InterPro" id="IPR005105">
    <property type="entry name" value="GlnD_Uridyltrans_N"/>
</dbReference>
<comment type="catalytic activity">
    <reaction evidence="8">
        <text>[protein-PII]-uridylyl-L-tyrosine + H2O = [protein-PII]-L-tyrosine + UMP + H(+)</text>
        <dbReference type="Rhea" id="RHEA:48600"/>
        <dbReference type="Rhea" id="RHEA-COMP:12147"/>
        <dbReference type="Rhea" id="RHEA-COMP:12148"/>
        <dbReference type="ChEBI" id="CHEBI:15377"/>
        <dbReference type="ChEBI" id="CHEBI:15378"/>
        <dbReference type="ChEBI" id="CHEBI:46858"/>
        <dbReference type="ChEBI" id="CHEBI:57865"/>
        <dbReference type="ChEBI" id="CHEBI:90602"/>
    </reaction>
</comment>
<dbReference type="InterPro" id="IPR010043">
    <property type="entry name" value="UTase/UR"/>
</dbReference>
<comment type="similarity">
    <text evidence="8">Belongs to the GlnD family.</text>
</comment>
<evidence type="ECO:0000256" key="1">
    <source>
        <dbReference type="ARBA" id="ARBA00022679"/>
    </source>
</evidence>
<comment type="cofactor">
    <cofactor evidence="8">
        <name>Mg(2+)</name>
        <dbReference type="ChEBI" id="CHEBI:18420"/>
    </cofactor>
</comment>
<sequence>MKNDNRVLKQSIKQLKDELCEEFCQKGSISTITRKLVTFIDKVLCTLFQKNHLHLGNKFCLLALGSYGRRELQLYSDVDFLLLHTEKITKTHSQRAQAFIQDCWDVGLDISHQITTVAACAELASKDLSVISSILDMYLICGRGALMEELLYQTHPLHMWSSHDYFFAKQQEQQQRYAKYGETAYNLEPNVKYGSGGLRDLHTLLSIGKRHFGIKKLADGISSGFITDKEYEELIYCQHFLWRVRFALHMLAEKREERLLFDYQVKLATLFGFKDNTSSLAIEQFMKAYFKIIKRNRELNEMLVQWFSEAIVHHQKQLITRLDSAFQLSNNYIEVRHPKVFAQKPQALLELFLWMAKRPDIEGVRASTIRLIRQHLYLMNKQFRSSKAATQCFLAIFNTAQNPYEALHHMNRYGILGHYLDCFAAVTGQMQYDLFHIYTVDQHTLFVIRNLARFLKIDYNKQFPLAAQLMATIKKRGILYLSALFHDIAKGRGGDHSELGAEEAQQFALRHKLSEEDRDLLVWLVRNHLLMSQTAQRQDIYDPKTIRQFCSCLPKADYLDYLYLLTVADICATNQTLWNAWKDSLLRELYWAAHQAMQQEQTQLDETVLINQRKQEALAILLSEAVSSAAIEELWSHFKGRYFLHEPPEVIARHTAAILNCQQFPLVLIMPHHSEGGTEVFIYMPHRDERFTITTTVLSNHYATIQEAAILTCENNYDLDTYIILDEHHQAFFDERRTADIQQALMSQLADKTQLPTISHRRISRTQAHFNLKPQITFSEDNQHQHTRLFLVTADRPGLLANISRVFLKLRIYLHNAKIATAGERAEDMFFISTETGHPLNKEEKDLLKQILITALTNDGF</sequence>
<evidence type="ECO:0000313" key="12">
    <source>
        <dbReference type="Proteomes" id="UP000254033"/>
    </source>
</evidence>
<dbReference type="InterPro" id="IPR045865">
    <property type="entry name" value="ACT-like_dom_sf"/>
</dbReference>
<evidence type="ECO:0000256" key="4">
    <source>
        <dbReference type="ARBA" id="ARBA00022801"/>
    </source>
</evidence>
<keyword evidence="1 8" id="KW-0808">Transferase</keyword>
<accession>A0A378ITV1</accession>
<dbReference type="InterPro" id="IPR043519">
    <property type="entry name" value="NT_sf"/>
</dbReference>
<dbReference type="PANTHER" id="PTHR47320">
    <property type="entry name" value="BIFUNCTIONAL URIDYLYLTRANSFERASE/URIDYLYL-REMOVING ENZYME"/>
    <property type="match status" value="1"/>
</dbReference>
<dbReference type="AlphaFoldDB" id="A0A378ITV1"/>
<dbReference type="PANTHER" id="PTHR47320:SF1">
    <property type="entry name" value="BIFUNCTIONAL URIDYLYLTRANSFERASE_URIDYLYL-REMOVING ENZYME"/>
    <property type="match status" value="1"/>
</dbReference>
<feature type="domain" description="HD" evidence="10">
    <location>
        <begin position="440"/>
        <end position="562"/>
    </location>
</feature>
<dbReference type="InterPro" id="IPR002912">
    <property type="entry name" value="ACT_dom"/>
</dbReference>
<dbReference type="NCBIfam" id="TIGR01693">
    <property type="entry name" value="UTase_glnD"/>
    <property type="match status" value="1"/>
</dbReference>
<dbReference type="GO" id="GO:0006808">
    <property type="term" value="P:regulation of nitrogen utilization"/>
    <property type="evidence" value="ECO:0007669"/>
    <property type="project" value="UniProtKB-UniRule"/>
</dbReference>
<dbReference type="CDD" id="cd04900">
    <property type="entry name" value="ACT_UUR-like_1"/>
    <property type="match status" value="1"/>
</dbReference>
<dbReference type="PROSITE" id="PS51831">
    <property type="entry name" value="HD"/>
    <property type="match status" value="1"/>
</dbReference>
<dbReference type="Gene3D" id="1.10.3210.10">
    <property type="entry name" value="Hypothetical protein af1432"/>
    <property type="match status" value="1"/>
</dbReference>
<dbReference type="EC" id="3.1.4.-" evidence="8"/>
<feature type="domain" description="ACT" evidence="9">
    <location>
        <begin position="679"/>
        <end position="765"/>
    </location>
</feature>
<dbReference type="EC" id="2.7.7.59" evidence="8"/>